<dbReference type="InterPro" id="IPR038404">
    <property type="entry name" value="TRAP_DctP_sf"/>
</dbReference>
<dbReference type="Pfam" id="PF03480">
    <property type="entry name" value="DctP"/>
    <property type="match status" value="1"/>
</dbReference>
<dbReference type="KEGG" id="cbaa:SRAA_0587"/>
<dbReference type="PANTHER" id="PTHR33376">
    <property type="match status" value="1"/>
</dbReference>
<evidence type="ECO:0000313" key="2">
    <source>
        <dbReference type="EMBL" id="BAO80441.1"/>
    </source>
</evidence>
<organism evidence="2 3">
    <name type="scientific">Serpentinimonas raichei</name>
    <dbReference type="NCBI Taxonomy" id="1458425"/>
    <lineage>
        <taxon>Bacteria</taxon>
        <taxon>Pseudomonadati</taxon>
        <taxon>Pseudomonadota</taxon>
        <taxon>Betaproteobacteria</taxon>
        <taxon>Burkholderiales</taxon>
        <taxon>Comamonadaceae</taxon>
        <taxon>Serpentinimonas</taxon>
    </lineage>
</organism>
<reference evidence="2 3" key="1">
    <citation type="journal article" date="2014" name="Nat. Commun.">
        <title>Physiological and genomic features of highly alkaliphilic hydrogen-utilizing Betaproteobacteria from a continental serpentinizing site.</title>
        <authorList>
            <person name="Suzuki S."/>
            <person name="Kuenen J.G."/>
            <person name="Schipper K."/>
            <person name="van der Velde S."/>
            <person name="Ishii S."/>
            <person name="Wu A."/>
            <person name="Sorokin D.Y."/>
            <person name="Tenney A."/>
            <person name="Meng X.Y."/>
            <person name="Morrill P.L."/>
            <person name="Kamagata Y."/>
            <person name="Muyzer G."/>
            <person name="Nealson K.H."/>
        </authorList>
    </citation>
    <scope>NUCLEOTIDE SEQUENCE [LARGE SCALE GENOMIC DNA]</scope>
    <source>
        <strain evidence="2 3">A1</strain>
    </source>
</reference>
<name>A0A060NFX1_9BURK</name>
<dbReference type="GO" id="GO:0055085">
    <property type="term" value="P:transmembrane transport"/>
    <property type="evidence" value="ECO:0007669"/>
    <property type="project" value="InterPro"/>
</dbReference>
<protein>
    <submittedName>
        <fullName evidence="2">TRAP-type C4-dicarboxylate transport system, periplasmic component</fullName>
    </submittedName>
</protein>
<dbReference type="Proteomes" id="UP000067461">
    <property type="component" value="Chromosome"/>
</dbReference>
<dbReference type="STRING" id="1458425.SRAA_0587"/>
<dbReference type="RefSeq" id="WP_045530850.1">
    <property type="nucleotide sequence ID" value="NZ_AP014568.1"/>
</dbReference>
<accession>A0A060NFX1</accession>
<sequence>MFSRRTLLQSGTAVALGAPALIGFAQQSVTLRFHTFVTGTSGVWNNALLPWMQKIQNESGGRIRFEHFPSMQLGGNPGQLFDQARDGLADVVWAMPGLTPGRFPRSEVYELPFMMSNAGATSRAFWEYIQTHAADEFRGVRSLAFHVHGPGVFHVRERAITRPDDLRGLRMRGPTRMITALLGHLGATPVGMALPQIPEALSRGVIDGTMIPWEIVPSIRVQEMVQFHSEFDPAGGALYTTTFVMAMNQRRYDALPPDLKRVIDANTGIEASAALGRGQESGDAPARRIAQERGNRINTIRGVEAQEFRRQARPVEVNWVQDMDRRGFNGRELLANARRLIEKHSRA</sequence>
<dbReference type="PANTHER" id="PTHR33376:SF15">
    <property type="entry name" value="BLL6794 PROTEIN"/>
    <property type="match status" value="1"/>
</dbReference>
<dbReference type="Gene3D" id="3.40.190.170">
    <property type="entry name" value="Bacterial extracellular solute-binding protein, family 7"/>
    <property type="match status" value="1"/>
</dbReference>
<keyword evidence="1" id="KW-0732">Signal</keyword>
<dbReference type="CDD" id="cd13665">
    <property type="entry name" value="PBP2_TRAP_Dctp3_4"/>
    <property type="match status" value="1"/>
</dbReference>
<dbReference type="EMBL" id="AP014568">
    <property type="protein sequence ID" value="BAO80441.1"/>
    <property type="molecule type" value="Genomic_DNA"/>
</dbReference>
<dbReference type="OrthoDB" id="9177965at2"/>
<dbReference type="NCBIfam" id="NF037995">
    <property type="entry name" value="TRAP_S1"/>
    <property type="match status" value="1"/>
</dbReference>
<dbReference type="AlphaFoldDB" id="A0A060NFX1"/>
<gene>
    <name evidence="2" type="ORF">SRAA_0587</name>
</gene>
<proteinExistence type="predicted"/>
<dbReference type="InterPro" id="IPR018389">
    <property type="entry name" value="DctP_fam"/>
</dbReference>
<keyword evidence="3" id="KW-1185">Reference proteome</keyword>
<evidence type="ECO:0000256" key="1">
    <source>
        <dbReference type="ARBA" id="ARBA00022729"/>
    </source>
</evidence>
<dbReference type="HOGENOM" id="CLU_036176_2_0_4"/>
<evidence type="ECO:0000313" key="3">
    <source>
        <dbReference type="Proteomes" id="UP000067461"/>
    </source>
</evidence>